<dbReference type="InterPro" id="IPR025272">
    <property type="entry name" value="SocA_Panacea"/>
</dbReference>
<evidence type="ECO:0000313" key="3">
    <source>
        <dbReference type="Proteomes" id="UP000242972"/>
    </source>
</evidence>
<dbReference type="Pfam" id="PF13274">
    <property type="entry name" value="SocA_Panacea"/>
    <property type="match status" value="1"/>
</dbReference>
<feature type="domain" description="Antitoxin SocA-like Panacea" evidence="1">
    <location>
        <begin position="23"/>
        <end position="114"/>
    </location>
</feature>
<accession>A0A2T2X2E9</accession>
<gene>
    <name evidence="2" type="ORF">C7B46_18995</name>
</gene>
<name>A0A2T2X2E9_9FIRM</name>
<sequence>MATVFDVAHYILERLGSMSAMKLQKFVYYAQAWSLVWDERPLFEEDIEAWPNGPVVPDLYRIHSEKFLVSPNDVKGDSCRLDNVARETIDAVLDFYGAHTAQWLSDLTHQEWPWLHARQGIPHGTRSHTIITPASMHEYYSGLFDNE</sequence>
<dbReference type="EMBL" id="PXYW01000096">
    <property type="protein sequence ID" value="PSR28652.1"/>
    <property type="molecule type" value="Genomic_DNA"/>
</dbReference>
<evidence type="ECO:0000313" key="2">
    <source>
        <dbReference type="EMBL" id="PSR28652.1"/>
    </source>
</evidence>
<protein>
    <recommendedName>
        <fullName evidence="1">Antitoxin SocA-like Panacea domain-containing protein</fullName>
    </recommendedName>
</protein>
<comment type="caution">
    <text evidence="2">The sequence shown here is derived from an EMBL/GenBank/DDBJ whole genome shotgun (WGS) entry which is preliminary data.</text>
</comment>
<dbReference type="Proteomes" id="UP000242972">
    <property type="component" value="Unassembled WGS sequence"/>
</dbReference>
<proteinExistence type="predicted"/>
<dbReference type="AlphaFoldDB" id="A0A2T2X2E9"/>
<evidence type="ECO:0000259" key="1">
    <source>
        <dbReference type="Pfam" id="PF13274"/>
    </source>
</evidence>
<reference evidence="2 3" key="1">
    <citation type="journal article" date="2014" name="BMC Genomics">
        <title>Comparison of environmental and isolate Sulfobacillus genomes reveals diverse carbon, sulfur, nitrogen, and hydrogen metabolisms.</title>
        <authorList>
            <person name="Justice N.B."/>
            <person name="Norman A."/>
            <person name="Brown C.T."/>
            <person name="Singh A."/>
            <person name="Thomas B.C."/>
            <person name="Banfield J.F."/>
        </authorList>
    </citation>
    <scope>NUCLEOTIDE SEQUENCE [LARGE SCALE GENOMIC DNA]</scope>
    <source>
        <strain evidence="2">AMDSBA4</strain>
    </source>
</reference>
<organism evidence="2 3">
    <name type="scientific">Sulfobacillus benefaciens</name>
    <dbReference type="NCBI Taxonomy" id="453960"/>
    <lineage>
        <taxon>Bacteria</taxon>
        <taxon>Bacillati</taxon>
        <taxon>Bacillota</taxon>
        <taxon>Clostridia</taxon>
        <taxon>Eubacteriales</taxon>
        <taxon>Clostridiales Family XVII. Incertae Sedis</taxon>
        <taxon>Sulfobacillus</taxon>
    </lineage>
</organism>